<keyword evidence="3" id="KW-0964">Secreted</keyword>
<protein>
    <submittedName>
        <fullName evidence="6">Basic 7S globulin-like</fullName>
    </submittedName>
</protein>
<dbReference type="InterPro" id="IPR021109">
    <property type="entry name" value="Peptidase_aspartic_dom_sf"/>
</dbReference>
<evidence type="ECO:0000256" key="1">
    <source>
        <dbReference type="ARBA" id="ARBA00004239"/>
    </source>
</evidence>
<keyword evidence="4" id="KW-0732">Signal</keyword>
<accession>A0A2Z7BQP8</accession>
<dbReference type="PANTHER" id="PTHR47965:SF6">
    <property type="entry name" value="ASPARTIC PROTEINASE GIP1-RELATED"/>
    <property type="match status" value="1"/>
</dbReference>
<dbReference type="InterPro" id="IPR032861">
    <property type="entry name" value="TAXi_N"/>
</dbReference>
<dbReference type="EMBL" id="KV003185">
    <property type="protein sequence ID" value="KZV36913.1"/>
    <property type="molecule type" value="Genomic_DNA"/>
</dbReference>
<dbReference type="Gene3D" id="2.40.70.10">
    <property type="entry name" value="Acid Proteases"/>
    <property type="match status" value="2"/>
</dbReference>
<dbReference type="InterPro" id="IPR033121">
    <property type="entry name" value="PEPTIDASE_A1"/>
</dbReference>
<dbReference type="SUPFAM" id="SSF50630">
    <property type="entry name" value="Acid proteases"/>
    <property type="match status" value="1"/>
</dbReference>
<evidence type="ECO:0000256" key="2">
    <source>
        <dbReference type="ARBA" id="ARBA00007447"/>
    </source>
</evidence>
<reference evidence="6 7" key="1">
    <citation type="journal article" date="2015" name="Proc. Natl. Acad. Sci. U.S.A.">
        <title>The resurrection genome of Boea hygrometrica: A blueprint for survival of dehydration.</title>
        <authorList>
            <person name="Xiao L."/>
            <person name="Yang G."/>
            <person name="Zhang L."/>
            <person name="Yang X."/>
            <person name="Zhao S."/>
            <person name="Ji Z."/>
            <person name="Zhou Q."/>
            <person name="Hu M."/>
            <person name="Wang Y."/>
            <person name="Chen M."/>
            <person name="Xu Y."/>
            <person name="Jin H."/>
            <person name="Xiao X."/>
            <person name="Hu G."/>
            <person name="Bao F."/>
            <person name="Hu Y."/>
            <person name="Wan P."/>
            <person name="Li L."/>
            <person name="Deng X."/>
            <person name="Kuang T."/>
            <person name="Xiang C."/>
            <person name="Zhu J.K."/>
            <person name="Oliver M.J."/>
            <person name="He Y."/>
        </authorList>
    </citation>
    <scope>NUCLEOTIDE SEQUENCE [LARGE SCALE GENOMIC DNA]</scope>
    <source>
        <strain evidence="7">cv. XS01</strain>
    </source>
</reference>
<comment type="subcellular location">
    <subcellularLocation>
        <location evidence="1">Secreted</location>
        <location evidence="1">Extracellular space</location>
    </subcellularLocation>
</comment>
<dbReference type="PANTHER" id="PTHR47965">
    <property type="entry name" value="ASPARTYL PROTEASE-RELATED"/>
    <property type="match status" value="1"/>
</dbReference>
<dbReference type="AlphaFoldDB" id="A0A2Z7BQP8"/>
<keyword evidence="7" id="KW-1185">Reference proteome</keyword>
<dbReference type="GO" id="GO:0005576">
    <property type="term" value="C:extracellular region"/>
    <property type="evidence" value="ECO:0007669"/>
    <property type="project" value="UniProtKB-SubCell"/>
</dbReference>
<comment type="similarity">
    <text evidence="2">Belongs to the peptidase A1 family.</text>
</comment>
<sequence length="297" mass="32198">MGEAFMDSLSLPLTNGRNPGPIDTIHDFIFSCAKKPFHRAHVKGTSGLAGFGRSKLSVPAQVSKSFNEKFIFTLCLSGSPSAPGVVFFGSPGPYYFLPEIDLSSHLIYTPLLLSPNLSDEYLVGLTSIKVNEKVVHLTHRGLVPTKLSTMTPYTTLQSAIFKAFVEAFVKESAAANLTVREPLKPFSVCYNADDVADTTVGPAVPTVDLVMHNNDAVWRILGSNSMVRIFRGGVDAWCLGFLDGGEHPKAPLIVIGGHQMEDNLLQFDVESERVGFSGSVLAHGTMCANFNFTKNEQ</sequence>
<gene>
    <name evidence="6" type="ORF">F511_26226</name>
</gene>
<dbReference type="Proteomes" id="UP000250235">
    <property type="component" value="Unassembled WGS sequence"/>
</dbReference>
<evidence type="ECO:0000259" key="5">
    <source>
        <dbReference type="PROSITE" id="PS51767"/>
    </source>
</evidence>
<dbReference type="Pfam" id="PF14541">
    <property type="entry name" value="TAXi_C"/>
    <property type="match status" value="1"/>
</dbReference>
<dbReference type="OrthoDB" id="1904546at2759"/>
<evidence type="ECO:0000256" key="3">
    <source>
        <dbReference type="ARBA" id="ARBA00022525"/>
    </source>
</evidence>
<dbReference type="InterPro" id="IPR032799">
    <property type="entry name" value="TAXi_C"/>
</dbReference>
<evidence type="ECO:0000313" key="7">
    <source>
        <dbReference type="Proteomes" id="UP000250235"/>
    </source>
</evidence>
<organism evidence="6 7">
    <name type="scientific">Dorcoceras hygrometricum</name>
    <dbReference type="NCBI Taxonomy" id="472368"/>
    <lineage>
        <taxon>Eukaryota</taxon>
        <taxon>Viridiplantae</taxon>
        <taxon>Streptophyta</taxon>
        <taxon>Embryophyta</taxon>
        <taxon>Tracheophyta</taxon>
        <taxon>Spermatophyta</taxon>
        <taxon>Magnoliopsida</taxon>
        <taxon>eudicotyledons</taxon>
        <taxon>Gunneridae</taxon>
        <taxon>Pentapetalae</taxon>
        <taxon>asterids</taxon>
        <taxon>lamiids</taxon>
        <taxon>Lamiales</taxon>
        <taxon>Gesneriaceae</taxon>
        <taxon>Didymocarpoideae</taxon>
        <taxon>Trichosporeae</taxon>
        <taxon>Loxocarpinae</taxon>
        <taxon>Dorcoceras</taxon>
    </lineage>
</organism>
<evidence type="ECO:0000313" key="6">
    <source>
        <dbReference type="EMBL" id="KZV36913.1"/>
    </source>
</evidence>
<evidence type="ECO:0000256" key="4">
    <source>
        <dbReference type="ARBA" id="ARBA00022729"/>
    </source>
</evidence>
<dbReference type="InterPro" id="IPR001461">
    <property type="entry name" value="Aspartic_peptidase_A1"/>
</dbReference>
<dbReference type="FunFam" id="2.40.70.10:FF:000041">
    <property type="entry name" value="Basic 7S globulin"/>
    <property type="match status" value="1"/>
</dbReference>
<proteinExistence type="inferred from homology"/>
<feature type="domain" description="Peptidase A1" evidence="5">
    <location>
        <begin position="1"/>
        <end position="277"/>
    </location>
</feature>
<dbReference type="GO" id="GO:0004190">
    <property type="term" value="F:aspartic-type endopeptidase activity"/>
    <property type="evidence" value="ECO:0007669"/>
    <property type="project" value="InterPro"/>
</dbReference>
<dbReference type="PROSITE" id="PS51767">
    <property type="entry name" value="PEPTIDASE_A1"/>
    <property type="match status" value="1"/>
</dbReference>
<dbReference type="GO" id="GO:0006508">
    <property type="term" value="P:proteolysis"/>
    <property type="evidence" value="ECO:0007669"/>
    <property type="project" value="InterPro"/>
</dbReference>
<name>A0A2Z7BQP8_9LAMI</name>
<dbReference type="Pfam" id="PF14543">
    <property type="entry name" value="TAXi_N"/>
    <property type="match status" value="1"/>
</dbReference>